<dbReference type="EMBL" id="MN079144">
    <property type="protein sequence ID" value="QEA06454.1"/>
    <property type="molecule type" value="Genomic_DNA"/>
</dbReference>
<gene>
    <name evidence="1" type="ORF">KBTEX_02792</name>
</gene>
<organism evidence="1">
    <name type="scientific">uncultured organism</name>
    <dbReference type="NCBI Taxonomy" id="155900"/>
    <lineage>
        <taxon>unclassified sequences</taxon>
        <taxon>environmental samples</taxon>
    </lineage>
</organism>
<evidence type="ECO:0000313" key="1">
    <source>
        <dbReference type="EMBL" id="QEA06454.1"/>
    </source>
</evidence>
<proteinExistence type="predicted"/>
<dbReference type="AlphaFoldDB" id="A0A5B8RG18"/>
<dbReference type="SUPFAM" id="SSF55729">
    <property type="entry name" value="Acyl-CoA N-acyltransferases (Nat)"/>
    <property type="match status" value="1"/>
</dbReference>
<protein>
    <recommendedName>
        <fullName evidence="2">N-acetyltransferase domain-containing protein</fullName>
    </recommendedName>
</protein>
<evidence type="ECO:0008006" key="2">
    <source>
        <dbReference type="Google" id="ProtNLM"/>
    </source>
</evidence>
<dbReference type="InterPro" id="IPR016181">
    <property type="entry name" value="Acyl_CoA_acyltransferase"/>
</dbReference>
<reference evidence="1" key="1">
    <citation type="submission" date="2019-06" db="EMBL/GenBank/DDBJ databases">
        <authorList>
            <person name="Murdoch R.W."/>
            <person name="Fathepure B."/>
        </authorList>
    </citation>
    <scope>NUCLEOTIDE SEQUENCE</scope>
</reference>
<sequence>MSGTPESSHRFAIAALEKQSRDALWDRIAPFIEQSEYVESAERVRELLDRGALMVWAVLRDDGSVVGSFITRIDKLAHGHALHVLAVGGRDVAAWADDALAAAEQEANDHLCVEVRVSTAPEATAYLSGHGFEPRQVIHVKEL</sequence>
<name>A0A5B8RG18_9ZZZZ</name>
<accession>A0A5B8RG18</accession>